<protein>
    <submittedName>
        <fullName evidence="1">Uncharacterized protein</fullName>
    </submittedName>
</protein>
<evidence type="ECO:0000313" key="2">
    <source>
        <dbReference type="Proteomes" id="UP000661112"/>
    </source>
</evidence>
<keyword evidence="2" id="KW-1185">Reference proteome</keyword>
<dbReference type="RefSeq" id="WP_190468931.1">
    <property type="nucleotide sequence ID" value="NZ_JACJSG010000007.1"/>
</dbReference>
<proteinExistence type="predicted"/>
<comment type="caution">
    <text evidence="1">The sequence shown here is derived from an EMBL/GenBank/DDBJ whole genome shotgun (WGS) entry which is preliminary data.</text>
</comment>
<gene>
    <name evidence="1" type="ORF">H6G83_06855</name>
</gene>
<reference evidence="1 2" key="1">
    <citation type="journal article" date="2020" name="ISME J.">
        <title>Comparative genomics reveals insights into cyanobacterial evolution and habitat adaptation.</title>
        <authorList>
            <person name="Chen M.Y."/>
            <person name="Teng W.K."/>
            <person name="Zhao L."/>
            <person name="Hu C.X."/>
            <person name="Zhou Y.K."/>
            <person name="Han B.P."/>
            <person name="Song L.R."/>
            <person name="Shu W.S."/>
        </authorList>
    </citation>
    <scope>NUCLEOTIDE SEQUENCE [LARGE SCALE GENOMIC DNA]</scope>
    <source>
        <strain evidence="1 2">FACHB-119</strain>
    </source>
</reference>
<dbReference type="EMBL" id="JACJSG010000007">
    <property type="protein sequence ID" value="MBD2500342.1"/>
    <property type="molecule type" value="Genomic_DNA"/>
</dbReference>
<sequence>MEKWYQIATPVAIASHNQFHGSLLPLPQRSPTIINQKLHPQEDGVLLLVISY</sequence>
<dbReference type="Proteomes" id="UP000661112">
    <property type="component" value="Unassembled WGS sequence"/>
</dbReference>
<organism evidence="1 2">
    <name type="scientific">Anabaena azotica FACHB-119</name>
    <dbReference type="NCBI Taxonomy" id="947527"/>
    <lineage>
        <taxon>Bacteria</taxon>
        <taxon>Bacillati</taxon>
        <taxon>Cyanobacteriota</taxon>
        <taxon>Cyanophyceae</taxon>
        <taxon>Nostocales</taxon>
        <taxon>Nostocaceae</taxon>
        <taxon>Anabaena</taxon>
        <taxon>Anabaena azotica</taxon>
    </lineage>
</organism>
<name>A0ABR8CZR7_9NOST</name>
<accession>A0ABR8CZR7</accession>
<evidence type="ECO:0000313" key="1">
    <source>
        <dbReference type="EMBL" id="MBD2500342.1"/>
    </source>
</evidence>